<name>A0A0J1JF40_9GAMM</name>
<dbReference type="RefSeq" id="WP_047874865.1">
    <property type="nucleotide sequence ID" value="NZ_BMYC01000003.1"/>
</dbReference>
<dbReference type="Proteomes" id="UP000036426">
    <property type="component" value="Unassembled WGS sequence"/>
</dbReference>
<accession>A0A0J1JF40</accession>
<dbReference type="PROSITE" id="PS51257">
    <property type="entry name" value="PROKAR_LIPOPROTEIN"/>
    <property type="match status" value="1"/>
</dbReference>
<feature type="signal peptide" evidence="1">
    <location>
        <begin position="1"/>
        <end position="24"/>
    </location>
</feature>
<comment type="caution">
    <text evidence="2">The sequence shown here is derived from an EMBL/GenBank/DDBJ whole genome shotgun (WGS) entry which is preliminary data.</text>
</comment>
<evidence type="ECO:0000256" key="1">
    <source>
        <dbReference type="SAM" id="SignalP"/>
    </source>
</evidence>
<evidence type="ECO:0008006" key="4">
    <source>
        <dbReference type="Google" id="ProtNLM"/>
    </source>
</evidence>
<gene>
    <name evidence="2" type="ORF">ABT58_13045</name>
</gene>
<protein>
    <recommendedName>
        <fullName evidence="4">Lipoprotein</fullName>
    </recommendedName>
</protein>
<feature type="chain" id="PRO_5005253545" description="Lipoprotein" evidence="1">
    <location>
        <begin position="25"/>
        <end position="129"/>
    </location>
</feature>
<keyword evidence="1" id="KW-0732">Signal</keyword>
<dbReference type="AlphaFoldDB" id="A0A0J1JF40"/>
<dbReference type="PATRIC" id="fig|754436.4.peg.2776"/>
<sequence>MNKIGTWKHIFFVSFITFTLSACATKPREVAAEVPLVTPSVELSGIDISKIYWNALNQDKATTLVHPQYQITLNKPYTSALGKKCREMRIHHAGKVNKQVACAYSDVMAQTNEWRLMPTLESNAKDIVL</sequence>
<organism evidence="2 3">
    <name type="scientific">Photobacterium aphoticum</name>
    <dbReference type="NCBI Taxonomy" id="754436"/>
    <lineage>
        <taxon>Bacteria</taxon>
        <taxon>Pseudomonadati</taxon>
        <taxon>Pseudomonadota</taxon>
        <taxon>Gammaproteobacteria</taxon>
        <taxon>Vibrionales</taxon>
        <taxon>Vibrionaceae</taxon>
        <taxon>Photobacterium</taxon>
    </lineage>
</organism>
<keyword evidence="3" id="KW-1185">Reference proteome</keyword>
<dbReference type="OrthoDB" id="5881505at2"/>
<reference evidence="2 3" key="1">
    <citation type="submission" date="2015-05" db="EMBL/GenBank/DDBJ databases">
        <title>Photobacterium galathea sp. nov.</title>
        <authorList>
            <person name="Machado H."/>
            <person name="Gram L."/>
        </authorList>
    </citation>
    <scope>NUCLEOTIDE SEQUENCE [LARGE SCALE GENOMIC DNA]</scope>
    <source>
        <strain evidence="2 3">DSM 25995</strain>
    </source>
</reference>
<evidence type="ECO:0000313" key="3">
    <source>
        <dbReference type="Proteomes" id="UP000036426"/>
    </source>
</evidence>
<evidence type="ECO:0000313" key="2">
    <source>
        <dbReference type="EMBL" id="KLV00292.1"/>
    </source>
</evidence>
<proteinExistence type="predicted"/>
<dbReference type="EMBL" id="LDOV01000023">
    <property type="protein sequence ID" value="KLV00292.1"/>
    <property type="molecule type" value="Genomic_DNA"/>
</dbReference>